<evidence type="ECO:0000256" key="5">
    <source>
        <dbReference type="ARBA" id="ARBA00022801"/>
    </source>
</evidence>
<dbReference type="PROSITE" id="PS50240">
    <property type="entry name" value="TRYPSIN_DOM"/>
    <property type="match status" value="1"/>
</dbReference>
<dbReference type="GO" id="GO:0005576">
    <property type="term" value="C:extracellular region"/>
    <property type="evidence" value="ECO:0007669"/>
    <property type="project" value="UniProtKB-SubCell"/>
</dbReference>
<dbReference type="GO" id="GO:0004252">
    <property type="term" value="F:serine-type endopeptidase activity"/>
    <property type="evidence" value="ECO:0007669"/>
    <property type="project" value="InterPro"/>
</dbReference>
<accession>A0A9P0X7X5</accession>
<keyword evidence="3" id="KW-0645">Protease</keyword>
<organism evidence="14 15">
    <name type="scientific">Pieris brassicae</name>
    <name type="common">White butterfly</name>
    <name type="synonym">Large white butterfly</name>
    <dbReference type="NCBI Taxonomy" id="7116"/>
    <lineage>
        <taxon>Eukaryota</taxon>
        <taxon>Metazoa</taxon>
        <taxon>Ecdysozoa</taxon>
        <taxon>Arthropoda</taxon>
        <taxon>Hexapoda</taxon>
        <taxon>Insecta</taxon>
        <taxon>Pterygota</taxon>
        <taxon>Neoptera</taxon>
        <taxon>Endopterygota</taxon>
        <taxon>Lepidoptera</taxon>
        <taxon>Glossata</taxon>
        <taxon>Ditrysia</taxon>
        <taxon>Papilionoidea</taxon>
        <taxon>Pieridae</taxon>
        <taxon>Pierinae</taxon>
        <taxon>Pieris</taxon>
    </lineage>
</organism>
<keyword evidence="2" id="KW-0964">Secreted</keyword>
<dbReference type="InterPro" id="IPR043504">
    <property type="entry name" value="Peptidase_S1_PA_chymotrypsin"/>
</dbReference>
<evidence type="ECO:0000313" key="14">
    <source>
        <dbReference type="EMBL" id="CAH4027375.1"/>
    </source>
</evidence>
<dbReference type="FunFam" id="2.40.10.10:FF:000015">
    <property type="entry name" value="Atrial natriuretic peptide-converting enzyme"/>
    <property type="match status" value="1"/>
</dbReference>
<dbReference type="InterPro" id="IPR001254">
    <property type="entry name" value="Trypsin_dom"/>
</dbReference>
<keyword evidence="8" id="KW-1015">Disulfide bond</keyword>
<dbReference type="Gene3D" id="3.30.1640.30">
    <property type="match status" value="1"/>
</dbReference>
<dbReference type="Pfam" id="PF12032">
    <property type="entry name" value="CLIP"/>
    <property type="match status" value="1"/>
</dbReference>
<evidence type="ECO:0000256" key="9">
    <source>
        <dbReference type="ARBA" id="ARBA00023180"/>
    </source>
</evidence>
<proteinExistence type="predicted"/>
<feature type="domain" description="Clip" evidence="13">
    <location>
        <begin position="259"/>
        <end position="311"/>
    </location>
</feature>
<sequence>MLRVFLCICLCVQVVFGQFGFYPNDRRYQQPYQYGLSENVLNPRRIQQKLSSLLSFQPETDNSNAAFIYPFNNRRIPHNPYNNYDNNFQSSNVRFPTPGDNARPTYPGDNTFGPDYKEVPNQPKDGLTFQDFITKPSLGGDTNGQENPDKPYKNDPYEPITNRPVIDITTQNINYDEVYKPGFSNHSSGLIMGTVSNKPGFGSFITPDSGSPNFDTSSKPSFEDRNGEEVTTLPTLTPVPPSDARQNMNFGPAGIFKNTCETVDGGVGNCIMIQECDLYYKLLKDSRDKTIVNILRKSQCGFEGQNPKVCCPLPGIPDEPPVPQTTTVAPSPQGKSVDTDGLTPVTSLPEPPVCGVSEASFSRVVNGIPAKLGDFPWMALLGYHDSRGGPETRWKCGGSLVTQHHVFTAAHCIHGHEEQMYVVRLGELDLASENDGAAPVDVLIKSKIKHENYDSVAYTNDVGLLVLDKDVQFTKLIKPICIPQNQKLRSLTFEKYNPLIAGWGDVSYRGPSATHLQVAQIPVVSNAACKDTYKQYKKQVIDERVLCAGWKDGRQDACQGDSGGPLMQPIWNSETYQTFFYQIGIVSFGNKCAEPGFPGVYTRVTHFVPWLEEKIIGS</sequence>
<feature type="chain" id="PRO_5040502506" description="CLIP domain-containing serine protease" evidence="11">
    <location>
        <begin position="18"/>
        <end position="618"/>
    </location>
</feature>
<evidence type="ECO:0000256" key="8">
    <source>
        <dbReference type="ARBA" id="ARBA00023157"/>
    </source>
</evidence>
<dbReference type="PRINTS" id="PR00722">
    <property type="entry name" value="CHYMOTRYPSIN"/>
</dbReference>
<evidence type="ECO:0000256" key="3">
    <source>
        <dbReference type="ARBA" id="ARBA00022670"/>
    </source>
</evidence>
<evidence type="ECO:0000256" key="7">
    <source>
        <dbReference type="ARBA" id="ARBA00023145"/>
    </source>
</evidence>
<evidence type="ECO:0000256" key="4">
    <source>
        <dbReference type="ARBA" id="ARBA00022729"/>
    </source>
</evidence>
<dbReference type="FunFam" id="3.30.1640.30:FF:000001">
    <property type="entry name" value="Serine protease 7"/>
    <property type="match status" value="1"/>
</dbReference>
<dbReference type="CDD" id="cd00190">
    <property type="entry name" value="Tryp_SPc"/>
    <property type="match status" value="1"/>
</dbReference>
<dbReference type="Pfam" id="PF00089">
    <property type="entry name" value="Trypsin"/>
    <property type="match status" value="1"/>
</dbReference>
<dbReference type="SMART" id="SM00680">
    <property type="entry name" value="CLIP"/>
    <property type="match status" value="1"/>
</dbReference>
<keyword evidence="15" id="KW-1185">Reference proteome</keyword>
<dbReference type="PROSITE" id="PS51888">
    <property type="entry name" value="CLIP"/>
    <property type="match status" value="1"/>
</dbReference>
<keyword evidence="7" id="KW-0865">Zymogen</keyword>
<evidence type="ECO:0000256" key="10">
    <source>
        <dbReference type="SAM" id="MobiDB-lite"/>
    </source>
</evidence>
<comment type="caution">
    <text evidence="14">The sequence shown here is derived from an EMBL/GenBank/DDBJ whole genome shotgun (WGS) entry which is preliminary data.</text>
</comment>
<dbReference type="SUPFAM" id="SSF50494">
    <property type="entry name" value="Trypsin-like serine proteases"/>
    <property type="match status" value="1"/>
</dbReference>
<evidence type="ECO:0000259" key="12">
    <source>
        <dbReference type="PROSITE" id="PS50240"/>
    </source>
</evidence>
<feature type="signal peptide" evidence="11">
    <location>
        <begin position="1"/>
        <end position="17"/>
    </location>
</feature>
<gene>
    <name evidence="14" type="ORF">PIBRA_LOCUS4608</name>
</gene>
<dbReference type="PROSITE" id="PS00135">
    <property type="entry name" value="TRYPSIN_SER"/>
    <property type="match status" value="1"/>
</dbReference>
<dbReference type="PANTHER" id="PTHR24252:SF7">
    <property type="entry name" value="HYALIN"/>
    <property type="match status" value="1"/>
</dbReference>
<reference evidence="14" key="1">
    <citation type="submission" date="2022-05" db="EMBL/GenBank/DDBJ databases">
        <authorList>
            <person name="Okamura Y."/>
        </authorList>
    </citation>
    <scope>NUCLEOTIDE SEQUENCE</scope>
</reference>
<dbReference type="PANTHER" id="PTHR24252">
    <property type="entry name" value="ACROSIN-RELATED"/>
    <property type="match status" value="1"/>
</dbReference>
<evidence type="ECO:0000313" key="15">
    <source>
        <dbReference type="Proteomes" id="UP001152562"/>
    </source>
</evidence>
<evidence type="ECO:0000259" key="13">
    <source>
        <dbReference type="PROSITE" id="PS51888"/>
    </source>
</evidence>
<dbReference type="InterPro" id="IPR022700">
    <property type="entry name" value="CLIP"/>
</dbReference>
<keyword evidence="4 11" id="KW-0732">Signal</keyword>
<evidence type="ECO:0008006" key="16">
    <source>
        <dbReference type="Google" id="ProtNLM"/>
    </source>
</evidence>
<dbReference type="InterPro" id="IPR001314">
    <property type="entry name" value="Peptidase_S1A"/>
</dbReference>
<dbReference type="SMART" id="SM00020">
    <property type="entry name" value="Tryp_SPc"/>
    <property type="match status" value="1"/>
</dbReference>
<dbReference type="Proteomes" id="UP001152562">
    <property type="component" value="Unassembled WGS sequence"/>
</dbReference>
<feature type="compositionally biased region" description="Basic and acidic residues" evidence="10">
    <location>
        <begin position="147"/>
        <end position="156"/>
    </location>
</feature>
<protein>
    <recommendedName>
        <fullName evidence="16">CLIP domain-containing serine protease</fullName>
    </recommendedName>
</protein>
<dbReference type="GO" id="GO:0006508">
    <property type="term" value="P:proteolysis"/>
    <property type="evidence" value="ECO:0007669"/>
    <property type="project" value="UniProtKB-KW"/>
</dbReference>
<evidence type="ECO:0000256" key="1">
    <source>
        <dbReference type="ARBA" id="ARBA00004613"/>
    </source>
</evidence>
<dbReference type="InterPro" id="IPR033116">
    <property type="entry name" value="TRYPSIN_SER"/>
</dbReference>
<feature type="domain" description="Peptidase S1" evidence="12">
    <location>
        <begin position="364"/>
        <end position="616"/>
    </location>
</feature>
<dbReference type="AlphaFoldDB" id="A0A9P0X7X5"/>
<name>A0A9P0X7X5_PIEBR</name>
<dbReference type="Gene3D" id="2.40.10.10">
    <property type="entry name" value="Trypsin-like serine proteases"/>
    <property type="match status" value="2"/>
</dbReference>
<feature type="compositionally biased region" description="Polar residues" evidence="10">
    <location>
        <begin position="207"/>
        <end position="220"/>
    </location>
</feature>
<keyword evidence="5" id="KW-0378">Hydrolase</keyword>
<evidence type="ECO:0000256" key="2">
    <source>
        <dbReference type="ARBA" id="ARBA00022525"/>
    </source>
</evidence>
<dbReference type="InterPro" id="IPR009003">
    <property type="entry name" value="Peptidase_S1_PA"/>
</dbReference>
<dbReference type="InterPro" id="IPR038565">
    <property type="entry name" value="CLIP_sf"/>
</dbReference>
<evidence type="ECO:0000256" key="11">
    <source>
        <dbReference type="SAM" id="SignalP"/>
    </source>
</evidence>
<evidence type="ECO:0000256" key="6">
    <source>
        <dbReference type="ARBA" id="ARBA00022825"/>
    </source>
</evidence>
<feature type="region of interest" description="Disordered" evidence="10">
    <location>
        <begin position="207"/>
        <end position="243"/>
    </location>
</feature>
<comment type="subcellular location">
    <subcellularLocation>
        <location evidence="1">Secreted</location>
    </subcellularLocation>
</comment>
<keyword evidence="6" id="KW-0720">Serine protease</keyword>
<feature type="region of interest" description="Disordered" evidence="10">
    <location>
        <begin position="133"/>
        <end position="162"/>
    </location>
</feature>
<keyword evidence="9" id="KW-0325">Glycoprotein</keyword>
<dbReference type="EMBL" id="CALOZG010000005">
    <property type="protein sequence ID" value="CAH4027375.1"/>
    <property type="molecule type" value="Genomic_DNA"/>
</dbReference>